<dbReference type="GO" id="GO:0006397">
    <property type="term" value="P:mRNA processing"/>
    <property type="evidence" value="ECO:0007669"/>
    <property type="project" value="UniProtKB-KW"/>
</dbReference>
<evidence type="ECO:0000256" key="4">
    <source>
        <dbReference type="ARBA" id="ARBA00017993"/>
    </source>
</evidence>
<comment type="subcellular location">
    <subcellularLocation>
        <location evidence="1">Nucleus speckle</location>
    </subcellularLocation>
    <subcellularLocation>
        <location evidence="2">Nucleus</location>
        <location evidence="2">Nucleolus</location>
    </subcellularLocation>
</comment>
<keyword evidence="7" id="KW-0539">Nucleus</keyword>
<protein>
    <recommendedName>
        <fullName evidence="4">ADP-ribosylation factor-like protein 6-interacting protein 4</fullName>
    </recommendedName>
</protein>
<dbReference type="GO" id="GO:0008380">
    <property type="term" value="P:RNA splicing"/>
    <property type="evidence" value="ECO:0007669"/>
    <property type="project" value="UniProtKB-KW"/>
</dbReference>
<evidence type="ECO:0000256" key="1">
    <source>
        <dbReference type="ARBA" id="ARBA00004324"/>
    </source>
</evidence>
<evidence type="ECO:0000256" key="7">
    <source>
        <dbReference type="ARBA" id="ARBA00023242"/>
    </source>
</evidence>
<dbReference type="GO" id="GO:0016607">
    <property type="term" value="C:nuclear speck"/>
    <property type="evidence" value="ECO:0007669"/>
    <property type="project" value="UniProtKB-SubCell"/>
</dbReference>
<evidence type="ECO:0000256" key="6">
    <source>
        <dbReference type="ARBA" id="ARBA00023187"/>
    </source>
</evidence>
<evidence type="ECO:0000256" key="3">
    <source>
        <dbReference type="ARBA" id="ARBA00006852"/>
    </source>
</evidence>
<organism evidence="9">
    <name type="scientific">Graphocephala atropunctata</name>
    <dbReference type="NCBI Taxonomy" id="36148"/>
    <lineage>
        <taxon>Eukaryota</taxon>
        <taxon>Metazoa</taxon>
        <taxon>Ecdysozoa</taxon>
        <taxon>Arthropoda</taxon>
        <taxon>Hexapoda</taxon>
        <taxon>Insecta</taxon>
        <taxon>Pterygota</taxon>
        <taxon>Neoptera</taxon>
        <taxon>Paraneoptera</taxon>
        <taxon>Hemiptera</taxon>
        <taxon>Auchenorrhyncha</taxon>
        <taxon>Membracoidea</taxon>
        <taxon>Cicadellidae</taxon>
        <taxon>Cicadellinae</taxon>
        <taxon>Cicadellini</taxon>
        <taxon>Graphocephala</taxon>
    </lineage>
</organism>
<evidence type="ECO:0000313" key="9">
    <source>
        <dbReference type="EMBL" id="JAT23407.1"/>
    </source>
</evidence>
<evidence type="ECO:0000256" key="5">
    <source>
        <dbReference type="ARBA" id="ARBA00022664"/>
    </source>
</evidence>
<evidence type="ECO:0000256" key="2">
    <source>
        <dbReference type="ARBA" id="ARBA00004604"/>
    </source>
</evidence>
<keyword evidence="6" id="KW-0508">mRNA splicing</keyword>
<dbReference type="EMBL" id="GEBQ01016570">
    <property type="protein sequence ID" value="JAT23407.1"/>
    <property type="molecule type" value="Transcribed_RNA"/>
</dbReference>
<keyword evidence="5" id="KW-0507">mRNA processing</keyword>
<accession>A0A1B6LI92</accession>
<gene>
    <name evidence="9" type="ORF">g.13214</name>
</gene>
<name>A0A1B6LI92_9HEMI</name>
<dbReference type="GO" id="GO:0005730">
    <property type="term" value="C:nucleolus"/>
    <property type="evidence" value="ECO:0007669"/>
    <property type="project" value="UniProtKB-SubCell"/>
</dbReference>
<comment type="similarity">
    <text evidence="3">Belongs to the ARL6IP4 family.</text>
</comment>
<feature type="region of interest" description="Disordered" evidence="8">
    <location>
        <begin position="24"/>
        <end position="84"/>
    </location>
</feature>
<dbReference type="InterPro" id="IPR019532">
    <property type="entry name" value="Nucl_RNA-splicing_assoc_SR-25"/>
</dbReference>
<dbReference type="AlphaFoldDB" id="A0A1B6LI92"/>
<feature type="compositionally biased region" description="Basic residues" evidence="8">
    <location>
        <begin position="56"/>
        <end position="81"/>
    </location>
</feature>
<sequence length="181" mass="21313">MEQHSSHSKIKRFLKFSKDDLNQYAVTKKSKKSKKKSKKRKYSFSSDESEYESPLKKCKNKHKKCKKRHKHSKDKRIKSSKPKALEKCEITDVEEAMIGPDVPSDLRTKAQSMAPMSKAEWDKQQSIIRRVYDEETGRTRLIRGEGEILEEIVSRKRHRVINRQATQGDGEFFQSNLKKWI</sequence>
<evidence type="ECO:0000256" key="8">
    <source>
        <dbReference type="SAM" id="MobiDB-lite"/>
    </source>
</evidence>
<feature type="compositionally biased region" description="Basic residues" evidence="8">
    <location>
        <begin position="28"/>
        <end position="42"/>
    </location>
</feature>
<reference evidence="9" key="1">
    <citation type="submission" date="2015-11" db="EMBL/GenBank/DDBJ databases">
        <title>De novo transcriptome assembly of four potential Pierce s Disease insect vectors from Arizona vineyards.</title>
        <authorList>
            <person name="Tassone E.E."/>
        </authorList>
    </citation>
    <scope>NUCLEOTIDE SEQUENCE</scope>
</reference>
<dbReference type="Pfam" id="PF10500">
    <property type="entry name" value="SR-25"/>
    <property type="match status" value="1"/>
</dbReference>
<proteinExistence type="inferred from homology"/>